<comment type="caution">
    <text evidence="2">The sequence shown here is derived from an EMBL/GenBank/DDBJ whole genome shotgun (WGS) entry which is preliminary data.</text>
</comment>
<proteinExistence type="predicted"/>
<dbReference type="RefSeq" id="WP_317942595.1">
    <property type="nucleotide sequence ID" value="NZ_JAUBDI010000003.1"/>
</dbReference>
<dbReference type="SUPFAM" id="SSF55729">
    <property type="entry name" value="Acyl-CoA N-acyltransferases (Nat)"/>
    <property type="match status" value="1"/>
</dbReference>
<keyword evidence="3" id="KW-1185">Reference proteome</keyword>
<name>A0ABU4G8R4_9BACL</name>
<dbReference type="EMBL" id="JAUBDI010000003">
    <property type="protein sequence ID" value="MDW0112720.1"/>
    <property type="molecule type" value="Genomic_DNA"/>
</dbReference>
<reference evidence="2 3" key="1">
    <citation type="submission" date="2023-06" db="EMBL/GenBank/DDBJ databases">
        <title>Sporosarcina sp. nov., isolated from Korean traditional fermented seafood 'Jeotgal'.</title>
        <authorList>
            <person name="Yang A.I."/>
            <person name="Shin N.-R."/>
        </authorList>
    </citation>
    <scope>NUCLEOTIDE SEQUENCE [LARGE SCALE GENOMIC DNA]</scope>
    <source>
        <strain evidence="2 3">KCTC13119</strain>
    </source>
</reference>
<dbReference type="InterPro" id="IPR016181">
    <property type="entry name" value="Acyl_CoA_acyltransferase"/>
</dbReference>
<dbReference type="Proteomes" id="UP001282284">
    <property type="component" value="Unassembled WGS sequence"/>
</dbReference>
<dbReference type="InterPro" id="IPR000182">
    <property type="entry name" value="GNAT_dom"/>
</dbReference>
<dbReference type="PROSITE" id="PS51186">
    <property type="entry name" value="GNAT"/>
    <property type="match status" value="1"/>
</dbReference>
<evidence type="ECO:0000259" key="1">
    <source>
        <dbReference type="PROSITE" id="PS51186"/>
    </source>
</evidence>
<organism evidence="2 3">
    <name type="scientific">Sporosarcina saromensis</name>
    <dbReference type="NCBI Taxonomy" id="359365"/>
    <lineage>
        <taxon>Bacteria</taxon>
        <taxon>Bacillati</taxon>
        <taxon>Bacillota</taxon>
        <taxon>Bacilli</taxon>
        <taxon>Bacillales</taxon>
        <taxon>Caryophanaceae</taxon>
        <taxon>Sporosarcina</taxon>
    </lineage>
</organism>
<feature type="domain" description="N-acetyltransferase" evidence="1">
    <location>
        <begin position="5"/>
        <end position="146"/>
    </location>
</feature>
<gene>
    <name evidence="2" type="ORF">QT711_05950</name>
</gene>
<accession>A0ABU4G8R4</accession>
<evidence type="ECO:0000313" key="3">
    <source>
        <dbReference type="Proteomes" id="UP001282284"/>
    </source>
</evidence>
<sequence>MVQYRHYWGMPEQQIFEGILALHHEVFMNADHLRAKLSIVPNALVLVASQKEEVVGYKIGYELTKDRYYSWYGAVSEEYRRRGIASELMKKQHQLIAEAGYTILETKTRNKWRNMLIANIKHGFDIVATFQDDEGIHRITMEKRLVHEDIQ</sequence>
<dbReference type="CDD" id="cd04301">
    <property type="entry name" value="NAT_SF"/>
    <property type="match status" value="1"/>
</dbReference>
<evidence type="ECO:0000313" key="2">
    <source>
        <dbReference type="EMBL" id="MDW0112720.1"/>
    </source>
</evidence>
<dbReference type="Gene3D" id="3.40.630.30">
    <property type="match status" value="1"/>
</dbReference>
<protein>
    <submittedName>
        <fullName evidence="2">GNAT family N-acetyltransferase</fullName>
    </submittedName>
</protein>
<dbReference type="Pfam" id="PF00583">
    <property type="entry name" value="Acetyltransf_1"/>
    <property type="match status" value="1"/>
</dbReference>